<dbReference type="HOGENOM" id="CLU_015163_0_0_1"/>
<dbReference type="SUPFAM" id="SSF48371">
    <property type="entry name" value="ARM repeat"/>
    <property type="match status" value="1"/>
</dbReference>
<feature type="region of interest" description="Disordered" evidence="3">
    <location>
        <begin position="1"/>
        <end position="31"/>
    </location>
</feature>
<feature type="compositionally biased region" description="Polar residues" evidence="3">
    <location>
        <begin position="528"/>
        <end position="537"/>
    </location>
</feature>
<evidence type="ECO:0000256" key="3">
    <source>
        <dbReference type="SAM" id="MobiDB-lite"/>
    </source>
</evidence>
<dbReference type="InterPro" id="IPR008383">
    <property type="entry name" value="API5"/>
</dbReference>
<feature type="compositionally biased region" description="Polar residues" evidence="3">
    <location>
        <begin position="426"/>
        <end position="456"/>
    </location>
</feature>
<evidence type="ECO:0000256" key="1">
    <source>
        <dbReference type="ARBA" id="ARBA00009515"/>
    </source>
</evidence>
<comment type="similarity">
    <text evidence="1">Belongs to the API5 family.</text>
</comment>
<accession>J4HYH9</accession>
<dbReference type="RefSeq" id="XP_012183170.1">
    <property type="nucleotide sequence ID" value="XM_012327780.1"/>
</dbReference>
<dbReference type="GO" id="GO:0003723">
    <property type="term" value="F:RNA binding"/>
    <property type="evidence" value="ECO:0007669"/>
    <property type="project" value="TreeGrafter"/>
</dbReference>
<evidence type="ECO:0000256" key="2">
    <source>
        <dbReference type="ARBA" id="ARBA00022703"/>
    </source>
</evidence>
<dbReference type="STRING" id="599839.J4HYH9"/>
<feature type="compositionally biased region" description="Polar residues" evidence="3">
    <location>
        <begin position="509"/>
        <end position="519"/>
    </location>
</feature>
<feature type="compositionally biased region" description="Basic and acidic residues" evidence="3">
    <location>
        <begin position="644"/>
        <end position="659"/>
    </location>
</feature>
<dbReference type="OrthoDB" id="19224at2759"/>
<protein>
    <submittedName>
        <fullName evidence="4">Uncharacterized protein</fullName>
    </submittedName>
</protein>
<feature type="compositionally biased region" description="Basic and acidic residues" evidence="3">
    <location>
        <begin position="597"/>
        <end position="613"/>
    </location>
</feature>
<feature type="region of interest" description="Disordered" evidence="3">
    <location>
        <begin position="426"/>
        <end position="665"/>
    </location>
</feature>
<dbReference type="PANTHER" id="PTHR12758:SF19">
    <property type="entry name" value="APOPTOSIS INHIBITOR 5"/>
    <property type="match status" value="1"/>
</dbReference>
<dbReference type="PANTHER" id="PTHR12758">
    <property type="entry name" value="APOPTOSIS INHIBITOR 5-RELATED"/>
    <property type="match status" value="1"/>
</dbReference>
<dbReference type="AlphaFoldDB" id="J4HYH9"/>
<gene>
    <name evidence="4" type="ORF">FIBRA_06038</name>
</gene>
<sequence length="665" mass="73214">MDERSQEDQERDMRDMVRRTEKMPNKTSGQRRDALKRLIDLAHSPYPKLKILAAAHLKNYIKDFPDLEDDAINAVYDLCEDPVTNVRISGYRAIVDVSMEQPKWVKRNADVLVQLLQSDEPEEVSVVKRALCQHLDLNPAVTLGVLCDQIVPADESMDDEEVAIRNRLRSLVLSFITGEAKRAIIERHTSIPGGAAEEALVSGLLRGIAKLTPVDAEILVKDILVSIPSFKPASARGKELLEAILDRAKVALKADLLPGSERVSLQQTRYYLELSSYVAVEKHIAQPSQLLRFYFTSMTSKMILMRLNEEAQLFVISHVADVLSAYEERPPQAAGASDADTAMLRRQIPDVCVLLLQVFSEANSAERKPWKACIVFLRACERNSVQVGRAFPSNEHPSKYPVTRNISNHLCPTIFSSLFEQSLIPSASKPQTPTASVPTAGTTDVSQGATSSSSNAPAKFERRIMNVKRKNEDRSAAGLPPKPQTSLPPSIHANGGPRNKFPEGDRQRSFTPQARQRASTVMGDAEMAQNSRPTSPEDQPRAAKRAKKGGGSETNDIPSLLSRMASTSSNGHSAIARERERTISAPGRGRIQSAAHGIDRSRPINSQDVDKDPVGGYSIKGAAKAAEHDSPPRSQLPSTSLLDRIQKKVAGREAGEQRKKNWTKT</sequence>
<evidence type="ECO:0000313" key="5">
    <source>
        <dbReference type="Proteomes" id="UP000006352"/>
    </source>
</evidence>
<keyword evidence="2" id="KW-0053">Apoptosis</keyword>
<dbReference type="EMBL" id="HE797132">
    <property type="protein sequence ID" value="CCM03887.1"/>
    <property type="molecule type" value="Genomic_DNA"/>
</dbReference>
<dbReference type="InterPro" id="IPR016024">
    <property type="entry name" value="ARM-type_fold"/>
</dbReference>
<dbReference type="Proteomes" id="UP000006352">
    <property type="component" value="Unassembled WGS sequence"/>
</dbReference>
<dbReference type="Gene3D" id="1.25.10.10">
    <property type="entry name" value="Leucine-rich Repeat Variant"/>
    <property type="match status" value="1"/>
</dbReference>
<dbReference type="Pfam" id="PF05918">
    <property type="entry name" value="API5"/>
    <property type="match status" value="1"/>
</dbReference>
<dbReference type="GeneID" id="24098798"/>
<dbReference type="InterPro" id="IPR011989">
    <property type="entry name" value="ARM-like"/>
</dbReference>
<dbReference type="GO" id="GO:0006915">
    <property type="term" value="P:apoptotic process"/>
    <property type="evidence" value="ECO:0007669"/>
    <property type="project" value="UniProtKB-KW"/>
</dbReference>
<reference evidence="4 5" key="1">
    <citation type="journal article" date="2012" name="Appl. Environ. Microbiol.">
        <title>Short-read sequencing for genomic analysis of the brown rot fungus Fibroporia radiculosa.</title>
        <authorList>
            <person name="Tang J.D."/>
            <person name="Perkins A.D."/>
            <person name="Sonstegard T.S."/>
            <person name="Schroeder S.G."/>
            <person name="Burgess S.C."/>
            <person name="Diehl S.V."/>
        </authorList>
    </citation>
    <scope>NUCLEOTIDE SEQUENCE [LARGE SCALE GENOMIC DNA]</scope>
    <source>
        <strain evidence="4 5">TFFH 294</strain>
    </source>
</reference>
<evidence type="ECO:0000313" key="4">
    <source>
        <dbReference type="EMBL" id="CCM03887.1"/>
    </source>
</evidence>
<proteinExistence type="inferred from homology"/>
<keyword evidence="5" id="KW-1185">Reference proteome</keyword>
<feature type="compositionally biased region" description="Polar residues" evidence="3">
    <location>
        <begin position="632"/>
        <end position="641"/>
    </location>
</feature>
<name>J4HYH9_9APHY</name>
<dbReference type="InParanoid" id="J4HYH9"/>
<organism evidence="4 5">
    <name type="scientific">Fibroporia radiculosa</name>
    <dbReference type="NCBI Taxonomy" id="599839"/>
    <lineage>
        <taxon>Eukaryota</taxon>
        <taxon>Fungi</taxon>
        <taxon>Dikarya</taxon>
        <taxon>Basidiomycota</taxon>
        <taxon>Agaricomycotina</taxon>
        <taxon>Agaricomycetes</taxon>
        <taxon>Polyporales</taxon>
        <taxon>Fibroporiaceae</taxon>
        <taxon>Fibroporia</taxon>
    </lineage>
</organism>
<dbReference type="GO" id="GO:0043066">
    <property type="term" value="P:negative regulation of apoptotic process"/>
    <property type="evidence" value="ECO:0007669"/>
    <property type="project" value="TreeGrafter"/>
</dbReference>
<dbReference type="GO" id="GO:0005634">
    <property type="term" value="C:nucleus"/>
    <property type="evidence" value="ECO:0007669"/>
    <property type="project" value="TreeGrafter"/>
</dbReference>
<feature type="compositionally biased region" description="Basic and acidic residues" evidence="3">
    <location>
        <begin position="459"/>
        <end position="475"/>
    </location>
</feature>